<evidence type="ECO:0000313" key="5">
    <source>
        <dbReference type="EMBL" id="MFC3106533.1"/>
    </source>
</evidence>
<feature type="domain" description="AMP-binding enzyme C-terminal" evidence="4">
    <location>
        <begin position="439"/>
        <end position="514"/>
    </location>
</feature>
<dbReference type="Pfam" id="PF13193">
    <property type="entry name" value="AMP-binding_C"/>
    <property type="match status" value="1"/>
</dbReference>
<comment type="caution">
    <text evidence="5">The sequence shown here is derived from an EMBL/GenBank/DDBJ whole genome shotgun (WGS) entry which is preliminary data.</text>
</comment>
<protein>
    <submittedName>
        <fullName evidence="5">FadD3 family acyl-CoA ligase</fullName>
    </submittedName>
</protein>
<dbReference type="NCBIfam" id="NF005801">
    <property type="entry name" value="PRK07656.1"/>
    <property type="match status" value="1"/>
</dbReference>
<comment type="similarity">
    <text evidence="1">Belongs to the ATP-dependent AMP-binding enzyme family.</text>
</comment>
<dbReference type="Proteomes" id="UP001595530">
    <property type="component" value="Unassembled WGS sequence"/>
</dbReference>
<evidence type="ECO:0000259" key="4">
    <source>
        <dbReference type="Pfam" id="PF13193"/>
    </source>
</evidence>
<dbReference type="RefSeq" id="WP_390330574.1">
    <property type="nucleotide sequence ID" value="NZ_JBHRTP010000003.1"/>
</dbReference>
<organism evidence="5 6">
    <name type="scientific">Undibacterium arcticum</name>
    <dbReference type="NCBI Taxonomy" id="1762892"/>
    <lineage>
        <taxon>Bacteria</taxon>
        <taxon>Pseudomonadati</taxon>
        <taxon>Pseudomonadota</taxon>
        <taxon>Betaproteobacteria</taxon>
        <taxon>Burkholderiales</taxon>
        <taxon>Oxalobacteraceae</taxon>
        <taxon>Undibacterium</taxon>
    </lineage>
</organism>
<dbReference type="Gene3D" id="3.40.50.12780">
    <property type="entry name" value="N-terminal domain of ligase-like"/>
    <property type="match status" value="1"/>
</dbReference>
<evidence type="ECO:0000259" key="3">
    <source>
        <dbReference type="Pfam" id="PF00501"/>
    </source>
</evidence>
<reference evidence="6" key="1">
    <citation type="journal article" date="2019" name="Int. J. Syst. Evol. Microbiol.">
        <title>The Global Catalogue of Microorganisms (GCM) 10K type strain sequencing project: providing services to taxonomists for standard genome sequencing and annotation.</title>
        <authorList>
            <consortium name="The Broad Institute Genomics Platform"/>
            <consortium name="The Broad Institute Genome Sequencing Center for Infectious Disease"/>
            <person name="Wu L."/>
            <person name="Ma J."/>
        </authorList>
    </citation>
    <scope>NUCLEOTIDE SEQUENCE [LARGE SCALE GENOMIC DNA]</scope>
    <source>
        <strain evidence="6">KCTC 42986</strain>
    </source>
</reference>
<evidence type="ECO:0000313" key="6">
    <source>
        <dbReference type="Proteomes" id="UP001595530"/>
    </source>
</evidence>
<evidence type="ECO:0000256" key="2">
    <source>
        <dbReference type="ARBA" id="ARBA00022598"/>
    </source>
</evidence>
<name>A0ABV7EUT7_9BURK</name>
<feature type="domain" description="AMP-dependent synthetase/ligase" evidence="3">
    <location>
        <begin position="19"/>
        <end position="388"/>
    </location>
</feature>
<dbReference type="InterPro" id="IPR020845">
    <property type="entry name" value="AMP-binding_CS"/>
</dbReference>
<dbReference type="PANTHER" id="PTHR43201">
    <property type="entry name" value="ACYL-COA SYNTHETASE"/>
    <property type="match status" value="1"/>
</dbReference>
<dbReference type="GO" id="GO:0016874">
    <property type="term" value="F:ligase activity"/>
    <property type="evidence" value="ECO:0007669"/>
    <property type="project" value="UniProtKB-KW"/>
</dbReference>
<dbReference type="InterPro" id="IPR045851">
    <property type="entry name" value="AMP-bd_C_sf"/>
</dbReference>
<dbReference type="EMBL" id="JBHRTP010000003">
    <property type="protein sequence ID" value="MFC3106533.1"/>
    <property type="molecule type" value="Genomic_DNA"/>
</dbReference>
<dbReference type="PANTHER" id="PTHR43201:SF5">
    <property type="entry name" value="MEDIUM-CHAIN ACYL-COA LIGASE ACSF2, MITOCHONDRIAL"/>
    <property type="match status" value="1"/>
</dbReference>
<proteinExistence type="inferred from homology"/>
<sequence length="524" mass="56411">MMSSSFFPVETTTPRLLSAAAARWPEACALRDDATQLTYTELDALRWRATRALMAIGIQPGDRVAVWAPNVWEWIVSALAIHSAGAVLVPINTRMRGNEAGDILAASGARALFCIGEFLGDYYPSLLAEFRPDSLAHLVVLRNARLGDHGWDAFLQQGERVPLQDARARADAVGPDDLSDLMFTSGTTGRPKGVMTAHGQNVRAVASWARAAGLEPGERYLIVAPFFHAFGYKAGWLAALTHGATILPHQVFDAEVVLKRIADERINVLPGPPTLYHSMLAHPQLADYDLSSLRAAVTGAATIPPILIERMRKELGFKTILTGYGLTESCGFATLCEADDDAETIANTCGRAMPDIDVVCIDADGKPQAAGVAGEVLIRGYNVMRGYFNDADATAEAFDAQGWLHTGDVGVLDERGYLRITDRLKDMYISGGFNCYPAEIERLLSAHPAIAQLAVIGIPNARLGEVGKACVVLRAGAALTEAELIRWARANMANYKVPSAVEFLTALPVSAAGKVLKYHLRTSG</sequence>
<dbReference type="Gene3D" id="3.30.300.30">
    <property type="match status" value="1"/>
</dbReference>
<gene>
    <name evidence="5" type="ORF">ACFOFO_00920</name>
</gene>
<keyword evidence="6" id="KW-1185">Reference proteome</keyword>
<dbReference type="InterPro" id="IPR025110">
    <property type="entry name" value="AMP-bd_C"/>
</dbReference>
<evidence type="ECO:0000256" key="1">
    <source>
        <dbReference type="ARBA" id="ARBA00006432"/>
    </source>
</evidence>
<keyword evidence="2 5" id="KW-0436">Ligase</keyword>
<dbReference type="PROSITE" id="PS00455">
    <property type="entry name" value="AMP_BINDING"/>
    <property type="match status" value="1"/>
</dbReference>
<dbReference type="SUPFAM" id="SSF56801">
    <property type="entry name" value="Acetyl-CoA synthetase-like"/>
    <property type="match status" value="1"/>
</dbReference>
<dbReference type="Pfam" id="PF00501">
    <property type="entry name" value="AMP-binding"/>
    <property type="match status" value="1"/>
</dbReference>
<dbReference type="InterPro" id="IPR042099">
    <property type="entry name" value="ANL_N_sf"/>
</dbReference>
<accession>A0ABV7EUT7</accession>
<dbReference type="InterPro" id="IPR000873">
    <property type="entry name" value="AMP-dep_synth/lig_dom"/>
</dbReference>